<evidence type="ECO:0000256" key="8">
    <source>
        <dbReference type="ARBA" id="ARBA00038436"/>
    </source>
</evidence>
<dbReference type="OrthoDB" id="2877624at2"/>
<dbReference type="PANTHER" id="PTHR35011:SF10">
    <property type="entry name" value="TRAP TRANSPORTER SMALL PERMEASE PROTEIN"/>
    <property type="match status" value="1"/>
</dbReference>
<dbReference type="InterPro" id="IPR007387">
    <property type="entry name" value="TRAP_DctQ"/>
</dbReference>
<feature type="domain" description="Tripartite ATP-independent periplasmic transporters DctQ component" evidence="10">
    <location>
        <begin position="30"/>
        <end position="157"/>
    </location>
</feature>
<evidence type="ECO:0000256" key="4">
    <source>
        <dbReference type="ARBA" id="ARBA00022519"/>
    </source>
</evidence>
<evidence type="ECO:0000313" key="12">
    <source>
        <dbReference type="Proteomes" id="UP000269689"/>
    </source>
</evidence>
<evidence type="ECO:0000256" key="2">
    <source>
        <dbReference type="ARBA" id="ARBA00022448"/>
    </source>
</evidence>
<dbReference type="PANTHER" id="PTHR35011">
    <property type="entry name" value="2,3-DIKETO-L-GULONATE TRAP TRANSPORTER SMALL PERMEASE PROTEIN YIAM"/>
    <property type="match status" value="1"/>
</dbReference>
<proteinExistence type="inferred from homology"/>
<name>A0A3N4UNZ2_9RHOB</name>
<comment type="similarity">
    <text evidence="8 9">Belongs to the TRAP transporter small permease family.</text>
</comment>
<accession>A0A3N4UNZ2</accession>
<dbReference type="EMBL" id="RKQK01000001">
    <property type="protein sequence ID" value="RPE72143.1"/>
    <property type="molecule type" value="Genomic_DNA"/>
</dbReference>
<dbReference type="InterPro" id="IPR055348">
    <property type="entry name" value="DctQ"/>
</dbReference>
<dbReference type="GO" id="GO:0005886">
    <property type="term" value="C:plasma membrane"/>
    <property type="evidence" value="ECO:0007669"/>
    <property type="project" value="UniProtKB-SubCell"/>
</dbReference>
<comment type="subcellular location">
    <subcellularLocation>
        <location evidence="1 9">Cell inner membrane</location>
        <topology evidence="1 9">Multi-pass membrane protein</topology>
    </subcellularLocation>
</comment>
<dbReference type="GO" id="GO:0022857">
    <property type="term" value="F:transmembrane transporter activity"/>
    <property type="evidence" value="ECO:0007669"/>
    <property type="project" value="UniProtKB-UniRule"/>
</dbReference>
<keyword evidence="5 9" id="KW-0812">Transmembrane</keyword>
<keyword evidence="7 9" id="KW-0472">Membrane</keyword>
<feature type="transmembrane region" description="Helical" evidence="9">
    <location>
        <begin position="17"/>
        <end position="39"/>
    </location>
</feature>
<comment type="function">
    <text evidence="9">Part of the tripartite ATP-independent periplasmic (TRAP) transport system.</text>
</comment>
<evidence type="ECO:0000259" key="10">
    <source>
        <dbReference type="Pfam" id="PF04290"/>
    </source>
</evidence>
<feature type="transmembrane region" description="Helical" evidence="9">
    <location>
        <begin position="96"/>
        <end position="114"/>
    </location>
</feature>
<dbReference type="RefSeq" id="WP_123792287.1">
    <property type="nucleotide sequence ID" value="NZ_RKQK01000001.1"/>
</dbReference>
<organism evidence="11 12">
    <name type="scientific">Pacificibacter maritimus</name>
    <dbReference type="NCBI Taxonomy" id="762213"/>
    <lineage>
        <taxon>Bacteria</taxon>
        <taxon>Pseudomonadati</taxon>
        <taxon>Pseudomonadota</taxon>
        <taxon>Alphaproteobacteria</taxon>
        <taxon>Rhodobacterales</taxon>
        <taxon>Roseobacteraceae</taxon>
        <taxon>Pacificibacter</taxon>
    </lineage>
</organism>
<evidence type="ECO:0000256" key="9">
    <source>
        <dbReference type="RuleBase" id="RU369079"/>
    </source>
</evidence>
<evidence type="ECO:0000313" key="11">
    <source>
        <dbReference type="EMBL" id="RPE72143.1"/>
    </source>
</evidence>
<keyword evidence="3" id="KW-1003">Cell membrane</keyword>
<sequence>MTHKLGARLKWISRADIWLATIACMVLAGMMVFVFAGAIMRYAFNAPIHGGNEVLELASVAAVMFSVPYCTTQDAHVRIDLLDGALGRIGRALTDFMYRAIGVVVLWFLTKSYIDRTLDAYEFEDVTNMLDIQIWPFYALIVFGMGLYGVILAAQIVWSLFPKGTPS</sequence>
<keyword evidence="4 9" id="KW-0997">Cell inner membrane</keyword>
<dbReference type="Proteomes" id="UP000269689">
    <property type="component" value="Unassembled WGS sequence"/>
</dbReference>
<evidence type="ECO:0000256" key="7">
    <source>
        <dbReference type="ARBA" id="ARBA00023136"/>
    </source>
</evidence>
<dbReference type="Pfam" id="PF04290">
    <property type="entry name" value="DctQ"/>
    <property type="match status" value="1"/>
</dbReference>
<keyword evidence="6 9" id="KW-1133">Transmembrane helix</keyword>
<reference evidence="11 12" key="1">
    <citation type="submission" date="2018-11" db="EMBL/GenBank/DDBJ databases">
        <title>Genomic Encyclopedia of Type Strains, Phase IV (KMG-IV): sequencing the most valuable type-strain genomes for metagenomic binning, comparative biology and taxonomic classification.</title>
        <authorList>
            <person name="Goeker M."/>
        </authorList>
    </citation>
    <scope>NUCLEOTIDE SEQUENCE [LARGE SCALE GENOMIC DNA]</scope>
    <source>
        <strain evidence="11 12">DSM 104731</strain>
    </source>
</reference>
<comment type="caution">
    <text evidence="9">Lacks conserved residue(s) required for the propagation of feature annotation.</text>
</comment>
<keyword evidence="12" id="KW-1185">Reference proteome</keyword>
<evidence type="ECO:0000256" key="5">
    <source>
        <dbReference type="ARBA" id="ARBA00022692"/>
    </source>
</evidence>
<comment type="subunit">
    <text evidence="9">The complex comprises the extracytoplasmic solute receptor protein and the two transmembrane proteins.</text>
</comment>
<evidence type="ECO:0000256" key="6">
    <source>
        <dbReference type="ARBA" id="ARBA00022989"/>
    </source>
</evidence>
<dbReference type="AlphaFoldDB" id="A0A3N4UNZ2"/>
<evidence type="ECO:0000256" key="3">
    <source>
        <dbReference type="ARBA" id="ARBA00022475"/>
    </source>
</evidence>
<keyword evidence="2 9" id="KW-0813">Transport</keyword>
<gene>
    <name evidence="11" type="ORF">EDD53_1286</name>
</gene>
<feature type="transmembrane region" description="Helical" evidence="9">
    <location>
        <begin position="134"/>
        <end position="161"/>
    </location>
</feature>
<protein>
    <recommendedName>
        <fullName evidence="9">TRAP transporter small permease protein</fullName>
    </recommendedName>
</protein>
<dbReference type="GO" id="GO:0015740">
    <property type="term" value="P:C4-dicarboxylate transport"/>
    <property type="evidence" value="ECO:0007669"/>
    <property type="project" value="TreeGrafter"/>
</dbReference>
<comment type="caution">
    <text evidence="11">The sequence shown here is derived from an EMBL/GenBank/DDBJ whole genome shotgun (WGS) entry which is preliminary data.</text>
</comment>
<evidence type="ECO:0000256" key="1">
    <source>
        <dbReference type="ARBA" id="ARBA00004429"/>
    </source>
</evidence>